<feature type="compositionally biased region" description="Acidic residues" evidence="11">
    <location>
        <begin position="310"/>
        <end position="323"/>
    </location>
</feature>
<dbReference type="Gene3D" id="1.10.8.60">
    <property type="match status" value="1"/>
</dbReference>
<dbReference type="FunFam" id="2.30.30.490:FF:000044">
    <property type="entry name" value="Origin recognition complex subunit 1"/>
    <property type="match status" value="1"/>
</dbReference>
<evidence type="ECO:0000256" key="3">
    <source>
        <dbReference type="ARBA" id="ARBA00022705"/>
    </source>
</evidence>
<dbReference type="FunFam" id="3.40.50.300:FF:000199">
    <property type="entry name" value="Origin recognition complex subunit 1"/>
    <property type="match status" value="1"/>
</dbReference>
<evidence type="ECO:0000256" key="11">
    <source>
        <dbReference type="SAM" id="MobiDB-lite"/>
    </source>
</evidence>
<keyword evidence="3 10" id="KW-0235">DNA replication</keyword>
<keyword evidence="9 10" id="KW-0539">Nucleus</keyword>
<dbReference type="PANTHER" id="PTHR10763:SF23">
    <property type="entry name" value="ORIGIN RECOGNITION COMPLEX SUBUNIT 1"/>
    <property type="match status" value="1"/>
</dbReference>
<dbReference type="InterPro" id="IPR003959">
    <property type="entry name" value="ATPase_AAA_core"/>
</dbReference>
<dbReference type="GO" id="GO:0003682">
    <property type="term" value="F:chromatin binding"/>
    <property type="evidence" value="ECO:0007669"/>
    <property type="project" value="InterPro"/>
</dbReference>
<protein>
    <recommendedName>
        <fullName evidence="10">Origin recognition complex subunit 1</fullName>
    </recommendedName>
</protein>
<dbReference type="GO" id="GO:0005524">
    <property type="term" value="F:ATP binding"/>
    <property type="evidence" value="ECO:0007669"/>
    <property type="project" value="UniProtKB-KW"/>
</dbReference>
<dbReference type="FunFam" id="1.10.8.60:FF:000082">
    <property type="entry name" value="Origin recognition complex subunit 1"/>
    <property type="match status" value="1"/>
</dbReference>
<evidence type="ECO:0000256" key="9">
    <source>
        <dbReference type="ARBA" id="ARBA00023242"/>
    </source>
</evidence>
<keyword evidence="4" id="KW-0479">Metal-binding</keyword>
<dbReference type="PANTHER" id="PTHR10763">
    <property type="entry name" value="CELL DIVISION CONTROL PROTEIN 6-RELATED"/>
    <property type="match status" value="1"/>
</dbReference>
<dbReference type="PROSITE" id="PS51038">
    <property type="entry name" value="BAH"/>
    <property type="match status" value="1"/>
</dbReference>
<comment type="similarity">
    <text evidence="2 10">Belongs to the ORC1 family.</text>
</comment>
<name>A0A438HLR4_VITVI</name>
<dbReference type="GO" id="GO:0016887">
    <property type="term" value="F:ATP hydrolysis activity"/>
    <property type="evidence" value="ECO:0007669"/>
    <property type="project" value="InterPro"/>
</dbReference>
<feature type="region of interest" description="Disordered" evidence="11">
    <location>
        <begin position="310"/>
        <end position="334"/>
    </location>
</feature>
<dbReference type="Pfam" id="PF17872">
    <property type="entry name" value="AAA_lid_10"/>
    <property type="match status" value="1"/>
</dbReference>
<evidence type="ECO:0000256" key="4">
    <source>
        <dbReference type="ARBA" id="ARBA00022723"/>
    </source>
</evidence>
<keyword evidence="8 10" id="KW-0238">DNA-binding</keyword>
<dbReference type="InterPro" id="IPR003593">
    <property type="entry name" value="AAA+_ATPase"/>
</dbReference>
<evidence type="ECO:0000256" key="10">
    <source>
        <dbReference type="RuleBase" id="RU365058"/>
    </source>
</evidence>
<evidence type="ECO:0000256" key="2">
    <source>
        <dbReference type="ARBA" id="ARBA00008398"/>
    </source>
</evidence>
<dbReference type="InterPro" id="IPR043151">
    <property type="entry name" value="BAH_sf"/>
</dbReference>
<dbReference type="InterPro" id="IPR001025">
    <property type="entry name" value="BAH_dom"/>
</dbReference>
<evidence type="ECO:0000256" key="6">
    <source>
        <dbReference type="ARBA" id="ARBA00022840"/>
    </source>
</evidence>
<dbReference type="Gene3D" id="2.30.30.490">
    <property type="match status" value="1"/>
</dbReference>
<comment type="subunit">
    <text evidence="10">Component of the origin recognition complex (ORC) composed of at least ORC1, ORC2, ORC3, ORC4, ORC5 and ORC6. ORC is regulated in a cell-cycle and development dependent manner. It is sequentially assembled at the exit from anaphase of mitosis and disassembled as cells enter S phase. Binds unmodified and methylated histone H3.</text>
</comment>
<evidence type="ECO:0000259" key="12">
    <source>
        <dbReference type="PROSITE" id="PS51038"/>
    </source>
</evidence>
<keyword evidence="6 10" id="KW-0067">ATP-binding</keyword>
<dbReference type="SMART" id="SM00382">
    <property type="entry name" value="AAA"/>
    <property type="match status" value="1"/>
</dbReference>
<feature type="domain" description="BAH" evidence="12">
    <location>
        <begin position="177"/>
        <end position="305"/>
    </location>
</feature>
<dbReference type="GO" id="GO:0006260">
    <property type="term" value="P:DNA replication"/>
    <property type="evidence" value="ECO:0007669"/>
    <property type="project" value="UniProtKB-KW"/>
</dbReference>
<dbReference type="Gene3D" id="3.40.50.300">
    <property type="entry name" value="P-loop containing nucleotide triphosphate hydrolases"/>
    <property type="match status" value="1"/>
</dbReference>
<keyword evidence="7" id="KW-0460">Magnesium</keyword>
<feature type="region of interest" description="Disordered" evidence="11">
    <location>
        <begin position="1"/>
        <end position="104"/>
    </location>
</feature>
<evidence type="ECO:0000313" key="13">
    <source>
        <dbReference type="EMBL" id="RVW85388.1"/>
    </source>
</evidence>
<dbReference type="InterPro" id="IPR015163">
    <property type="entry name" value="Cdc6_C"/>
</dbReference>
<dbReference type="GO" id="GO:0003677">
    <property type="term" value="F:DNA binding"/>
    <property type="evidence" value="ECO:0007669"/>
    <property type="project" value="UniProtKB-KW"/>
</dbReference>
<dbReference type="SUPFAM" id="SSF52540">
    <property type="entry name" value="P-loop containing nucleoside triphosphate hydrolases"/>
    <property type="match status" value="1"/>
</dbReference>
<gene>
    <name evidence="13" type="primary">ORC1A_4</name>
    <name evidence="13" type="ORF">CK203_039010</name>
</gene>
<evidence type="ECO:0000256" key="1">
    <source>
        <dbReference type="ARBA" id="ARBA00004123"/>
    </source>
</evidence>
<comment type="caution">
    <text evidence="13">The sequence shown here is derived from an EMBL/GenBank/DDBJ whole genome shotgun (WGS) entry which is preliminary data.</text>
</comment>
<dbReference type="Pfam" id="PF01426">
    <property type="entry name" value="BAH"/>
    <property type="match status" value="1"/>
</dbReference>
<dbReference type="InterPro" id="IPR027417">
    <property type="entry name" value="P-loop_NTPase"/>
</dbReference>
<dbReference type="EMBL" id="QGNW01000204">
    <property type="protein sequence ID" value="RVW85388.1"/>
    <property type="molecule type" value="Genomic_DNA"/>
</dbReference>
<dbReference type="Pfam" id="PF09079">
    <property type="entry name" value="WHD_Cdc6"/>
    <property type="match status" value="1"/>
</dbReference>
<dbReference type="Proteomes" id="UP000288805">
    <property type="component" value="Unassembled WGS sequence"/>
</dbReference>
<dbReference type="SMART" id="SM00439">
    <property type="entry name" value="BAH"/>
    <property type="match status" value="1"/>
</dbReference>
<dbReference type="GO" id="GO:0046872">
    <property type="term" value="F:metal ion binding"/>
    <property type="evidence" value="ECO:0007669"/>
    <property type="project" value="UniProtKB-KW"/>
</dbReference>
<proteinExistence type="inferred from homology"/>
<accession>A0A438HLR4</accession>
<feature type="compositionally biased region" description="Low complexity" evidence="11">
    <location>
        <begin position="18"/>
        <end position="35"/>
    </location>
</feature>
<comment type="function">
    <text evidence="10">Component of the origin recognition complex (ORC) that binds origins of replication. DNA-binding is ATP-dependent, however specific DNA sequences that define origins of replication have not been identified so far. ORC is required to assemble the pre-replication complex necessary to initiate DNA replication.</text>
</comment>
<dbReference type="InterPro" id="IPR041083">
    <property type="entry name" value="AAA_lid_10"/>
</dbReference>
<organism evidence="13 14">
    <name type="scientific">Vitis vinifera</name>
    <name type="common">Grape</name>
    <dbReference type="NCBI Taxonomy" id="29760"/>
    <lineage>
        <taxon>Eukaryota</taxon>
        <taxon>Viridiplantae</taxon>
        <taxon>Streptophyta</taxon>
        <taxon>Embryophyta</taxon>
        <taxon>Tracheophyta</taxon>
        <taxon>Spermatophyta</taxon>
        <taxon>Magnoliopsida</taxon>
        <taxon>eudicotyledons</taxon>
        <taxon>Gunneridae</taxon>
        <taxon>Pentapetalae</taxon>
        <taxon>rosids</taxon>
        <taxon>Vitales</taxon>
        <taxon>Vitaceae</taxon>
        <taxon>Viteae</taxon>
        <taxon>Vitis</taxon>
    </lineage>
</organism>
<dbReference type="InterPro" id="IPR050311">
    <property type="entry name" value="ORC1/CDC6"/>
</dbReference>
<evidence type="ECO:0000256" key="5">
    <source>
        <dbReference type="ARBA" id="ARBA00022741"/>
    </source>
</evidence>
<dbReference type="AlphaFoldDB" id="A0A438HLR4"/>
<comment type="subcellular location">
    <subcellularLocation>
        <location evidence="1 10">Nucleus</location>
    </subcellularLocation>
</comment>
<evidence type="ECO:0000256" key="7">
    <source>
        <dbReference type="ARBA" id="ARBA00022842"/>
    </source>
</evidence>
<keyword evidence="5 10" id="KW-0547">Nucleotide-binding</keyword>
<evidence type="ECO:0000313" key="14">
    <source>
        <dbReference type="Proteomes" id="UP000288805"/>
    </source>
</evidence>
<dbReference type="Pfam" id="PF00004">
    <property type="entry name" value="AAA"/>
    <property type="match status" value="1"/>
</dbReference>
<sequence>MAETPQKSFHSPRKAHKPSPSTPIIPQTPQTVTPSRSSRQVSSPDPSDLRRSSRRSSLQFLEPEKRSSKATKYVKKGERSKLPVTPDVSEARKRKSPDEGNVVTRARVSRNAGLMRKKRVYYKKVVYDGGEFAVGDDVYVKRRENASSDDEELQVEELFETSAEGGSRRGLDMPVCEARKLGKEVVLPKPPKGKKRKRTAREKLLSSDLWTAHIENIWKEVDGTYWFRGRWYIIPEETAAGRQSHNLRRELYRTNDFADIEMESIIRLCYVMSPKEFTKANNEGDDIFLCEYEYDIHWHSFKRLAEIDNGEEGNEEADNDVDWDYGKDSGSDTEEDMEYEEENVNNLPSGPSPAHAVAANSWKGRIFGLKKIGTKKIPGHVRCHKQTELERAKATLLLATLPKSLPCRTKEMEEITAFIKGAICNDQCLGRCLYIHGVPGTGKTMSVLSVMRNLRSEVDAGSIKPYCFVDINGLKLASPENIYRVIYEALSGHRVGWKKALHLLNERFADESKIAKEEIRPCILLIDELDLLVTRNQSVLYNILDWPTKPHSKLIVIGIANTMDLPEKLLPRISSRMGIQRLCFGPYNYQQLQEIISSRLKGIDAFERQAIEFASRKVAAISGDARRALEICRRAAELADYHIKKLTSPPDSSSEDGTLPLFLASQTGLHFVEKYYPLVPKATVSSLDGSIFLCFPGKALVGMAEVEAAIQEMFQAPQIQVMKSSSKLSKIFLVAMVHELYQTGMAETTFEKLSVTVSCLCTSNGEKFPGWDTLLRVGCKLGECRIILCEAGAKHRLQKLQLNFPSDDVAFALKDDKELPWLAKYL</sequence>
<reference evidence="13 14" key="1">
    <citation type="journal article" date="2018" name="PLoS Genet.">
        <title>Population sequencing reveals clonal diversity and ancestral inbreeding in the grapevine cultivar Chardonnay.</title>
        <authorList>
            <person name="Roach M.J."/>
            <person name="Johnson D.L."/>
            <person name="Bohlmann J."/>
            <person name="van Vuuren H.J."/>
            <person name="Jones S.J."/>
            <person name="Pretorius I.S."/>
            <person name="Schmidt S.A."/>
            <person name="Borneman A.R."/>
        </authorList>
    </citation>
    <scope>NUCLEOTIDE SEQUENCE [LARGE SCALE GENOMIC DNA]</scope>
    <source>
        <strain evidence="14">cv. Chardonnay</strain>
        <tissue evidence="13">Leaf</tissue>
    </source>
</reference>
<dbReference type="GO" id="GO:0005634">
    <property type="term" value="C:nucleus"/>
    <property type="evidence" value="ECO:0007669"/>
    <property type="project" value="UniProtKB-SubCell"/>
</dbReference>
<evidence type="ECO:0000256" key="8">
    <source>
        <dbReference type="ARBA" id="ARBA00023125"/>
    </source>
</evidence>